<reference evidence="9" key="1">
    <citation type="submission" date="2022-07" db="EMBL/GenBank/DDBJ databases">
        <title>Genome analysis of Parmales, a sister group of diatoms, reveals the evolutionary specialization of diatoms from phago-mixotrophs to photoautotrophs.</title>
        <authorList>
            <person name="Ban H."/>
            <person name="Sato S."/>
            <person name="Yoshikawa S."/>
            <person name="Kazumasa Y."/>
            <person name="Nakamura Y."/>
            <person name="Ichinomiya M."/>
            <person name="Saitoh K."/>
            <person name="Sato N."/>
            <person name="Blanc-Mathieu R."/>
            <person name="Endo H."/>
            <person name="Kuwata A."/>
            <person name="Ogata H."/>
        </authorList>
    </citation>
    <scope>NUCLEOTIDE SEQUENCE</scope>
</reference>
<dbReference type="GO" id="GO:0016579">
    <property type="term" value="P:protein deubiquitination"/>
    <property type="evidence" value="ECO:0007669"/>
    <property type="project" value="InterPro"/>
</dbReference>
<dbReference type="InterPro" id="IPR044635">
    <property type="entry name" value="UBP14-like"/>
</dbReference>
<evidence type="ECO:0000256" key="2">
    <source>
        <dbReference type="ARBA" id="ARBA00012759"/>
    </source>
</evidence>
<dbReference type="InterPro" id="IPR028889">
    <property type="entry name" value="USP"/>
</dbReference>
<dbReference type="GO" id="GO:0043161">
    <property type="term" value="P:proteasome-mediated ubiquitin-dependent protein catabolic process"/>
    <property type="evidence" value="ECO:0007669"/>
    <property type="project" value="InterPro"/>
</dbReference>
<keyword evidence="10" id="KW-1185">Reference proteome</keyword>
<keyword evidence="3" id="KW-0645">Protease</keyword>
<keyword evidence="4" id="KW-0833">Ubl conjugation pathway</keyword>
<keyword evidence="5" id="KW-0378">Hydrolase</keyword>
<dbReference type="InterPro" id="IPR018200">
    <property type="entry name" value="USP_CS"/>
</dbReference>
<name>A0A9W7FFP5_9STRA</name>
<feature type="non-terminal residue" evidence="9">
    <location>
        <position position="1"/>
    </location>
</feature>
<dbReference type="PANTHER" id="PTHR43982">
    <property type="entry name" value="UBIQUITIN CARBOXYL-TERMINAL HYDROLASE"/>
    <property type="match status" value="1"/>
</dbReference>
<dbReference type="Proteomes" id="UP001165082">
    <property type="component" value="Unassembled WGS sequence"/>
</dbReference>
<sequence>AFKMICNIQGGHGQKVQISHLGAGLELGLDSEVEKHSPALGRNAVWKKTSRVDRLPKYLCVQMMRFYWKATPDSADHQGVKCKMLREVKFGETLDMFSYCSDRLKSILKVPRDKKAKEEEEEAERKLKGDGKGEEDTEMKDADAPADSEMARALAMSMSSGPPPPAGPSAGPGLPPSFLGTYELYGVVCHKGRDSSSGHYTAWIRQGEGEDKWWSFDDEQVCEQDTKAILDLNGGGDWHMSYLNFYRAKE</sequence>
<evidence type="ECO:0000256" key="4">
    <source>
        <dbReference type="ARBA" id="ARBA00022786"/>
    </source>
</evidence>
<protein>
    <recommendedName>
        <fullName evidence="2">ubiquitinyl hydrolase 1</fullName>
        <ecNumber evidence="2">3.4.19.12</ecNumber>
    </recommendedName>
</protein>
<evidence type="ECO:0000259" key="8">
    <source>
        <dbReference type="PROSITE" id="PS50235"/>
    </source>
</evidence>
<dbReference type="OrthoDB" id="333239at2759"/>
<feature type="domain" description="USP" evidence="8">
    <location>
        <begin position="1"/>
        <end position="249"/>
    </location>
</feature>
<organism evidence="9 10">
    <name type="scientific">Triparma retinervis</name>
    <dbReference type="NCBI Taxonomy" id="2557542"/>
    <lineage>
        <taxon>Eukaryota</taxon>
        <taxon>Sar</taxon>
        <taxon>Stramenopiles</taxon>
        <taxon>Ochrophyta</taxon>
        <taxon>Bolidophyceae</taxon>
        <taxon>Parmales</taxon>
        <taxon>Triparmaceae</taxon>
        <taxon>Triparma</taxon>
    </lineage>
</organism>
<dbReference type="InterPro" id="IPR001394">
    <property type="entry name" value="Peptidase_C19_UCH"/>
</dbReference>
<evidence type="ECO:0000313" key="10">
    <source>
        <dbReference type="Proteomes" id="UP001165082"/>
    </source>
</evidence>
<dbReference type="Pfam" id="PF00443">
    <property type="entry name" value="UCH"/>
    <property type="match status" value="1"/>
</dbReference>
<dbReference type="PROSITE" id="PS50235">
    <property type="entry name" value="USP_3"/>
    <property type="match status" value="1"/>
</dbReference>
<dbReference type="Gene3D" id="3.90.70.10">
    <property type="entry name" value="Cysteine proteinases"/>
    <property type="match status" value="1"/>
</dbReference>
<evidence type="ECO:0000256" key="7">
    <source>
        <dbReference type="SAM" id="MobiDB-lite"/>
    </source>
</evidence>
<proteinExistence type="predicted"/>
<dbReference type="GO" id="GO:0070628">
    <property type="term" value="F:proteasome binding"/>
    <property type="evidence" value="ECO:0007669"/>
    <property type="project" value="TreeGrafter"/>
</dbReference>
<evidence type="ECO:0000256" key="5">
    <source>
        <dbReference type="ARBA" id="ARBA00022801"/>
    </source>
</evidence>
<dbReference type="PROSITE" id="PS00973">
    <property type="entry name" value="USP_2"/>
    <property type="match status" value="1"/>
</dbReference>
<dbReference type="PANTHER" id="PTHR43982:SF1">
    <property type="entry name" value="UBIQUITIN CARBOXYL-TERMINAL HYDROLASE 14"/>
    <property type="match status" value="1"/>
</dbReference>
<dbReference type="SUPFAM" id="SSF54001">
    <property type="entry name" value="Cysteine proteinases"/>
    <property type="match status" value="1"/>
</dbReference>
<dbReference type="EC" id="3.4.19.12" evidence="2"/>
<comment type="catalytic activity">
    <reaction evidence="1">
        <text>Thiol-dependent hydrolysis of ester, thioester, amide, peptide and isopeptide bonds formed by the C-terminal Gly of ubiquitin (a 76-residue protein attached to proteins as an intracellular targeting signal).</text>
        <dbReference type="EC" id="3.4.19.12"/>
    </reaction>
</comment>
<dbReference type="GO" id="GO:0004843">
    <property type="term" value="F:cysteine-type deubiquitinase activity"/>
    <property type="evidence" value="ECO:0007669"/>
    <property type="project" value="UniProtKB-EC"/>
</dbReference>
<accession>A0A9W7FFP5</accession>
<evidence type="ECO:0000256" key="3">
    <source>
        <dbReference type="ARBA" id="ARBA00022670"/>
    </source>
</evidence>
<dbReference type="InterPro" id="IPR038765">
    <property type="entry name" value="Papain-like_cys_pep_sf"/>
</dbReference>
<feature type="region of interest" description="Disordered" evidence="7">
    <location>
        <begin position="155"/>
        <end position="174"/>
    </location>
</feature>
<dbReference type="EMBL" id="BRXZ01000416">
    <property type="protein sequence ID" value="GMI11305.1"/>
    <property type="molecule type" value="Genomic_DNA"/>
</dbReference>
<feature type="compositionally biased region" description="Basic and acidic residues" evidence="7">
    <location>
        <begin position="112"/>
        <end position="143"/>
    </location>
</feature>
<evidence type="ECO:0000313" key="9">
    <source>
        <dbReference type="EMBL" id="GMI11305.1"/>
    </source>
</evidence>
<dbReference type="AlphaFoldDB" id="A0A9W7FFP5"/>
<evidence type="ECO:0000256" key="1">
    <source>
        <dbReference type="ARBA" id="ARBA00000707"/>
    </source>
</evidence>
<comment type="caution">
    <text evidence="9">The sequence shown here is derived from an EMBL/GenBank/DDBJ whole genome shotgun (WGS) entry which is preliminary data.</text>
</comment>
<keyword evidence="6" id="KW-0788">Thiol protease</keyword>
<evidence type="ECO:0000256" key="6">
    <source>
        <dbReference type="ARBA" id="ARBA00022807"/>
    </source>
</evidence>
<dbReference type="GO" id="GO:0061136">
    <property type="term" value="P:regulation of proteasomal protein catabolic process"/>
    <property type="evidence" value="ECO:0007669"/>
    <property type="project" value="TreeGrafter"/>
</dbReference>
<feature type="region of interest" description="Disordered" evidence="7">
    <location>
        <begin position="112"/>
        <end position="145"/>
    </location>
</feature>
<gene>
    <name evidence="9" type="ORF">TrRE_jg8554</name>
</gene>